<feature type="domain" description="DUF3298" evidence="2">
    <location>
        <begin position="174"/>
        <end position="252"/>
    </location>
</feature>
<gene>
    <name evidence="4" type="ORF">FPZ42_10900</name>
</gene>
<evidence type="ECO:0000259" key="2">
    <source>
        <dbReference type="Pfam" id="PF11738"/>
    </source>
</evidence>
<feature type="domain" description="Deacetylase PdaC" evidence="3">
    <location>
        <begin position="54"/>
        <end position="156"/>
    </location>
</feature>
<protein>
    <submittedName>
        <fullName evidence="4">DUF3298 and DUF4163 domain-containing protein</fullName>
    </submittedName>
</protein>
<accession>A0A563U454</accession>
<dbReference type="EMBL" id="VOEI01000003">
    <property type="protein sequence ID" value="TWR26129.1"/>
    <property type="molecule type" value="Genomic_DNA"/>
</dbReference>
<dbReference type="Pfam" id="PF11738">
    <property type="entry name" value="DUF3298"/>
    <property type="match status" value="1"/>
</dbReference>
<keyword evidence="1" id="KW-0732">Signal</keyword>
<dbReference type="InterPro" id="IPR037126">
    <property type="entry name" value="PdaC/RsiV-like_sf"/>
</dbReference>
<proteinExistence type="predicted"/>
<feature type="signal peptide" evidence="1">
    <location>
        <begin position="1"/>
        <end position="17"/>
    </location>
</feature>
<sequence>MKNIATPALFAFMLGFAACQFGTDTKKEKHDIFTDTLVYNYQKIHERAPDCGEKADSACTVVNINYPVFKNMPMLNDTIVKKIAQLVIMDDNRPDKNLTVMAKKFIQSYLDYKKKEPSRDMFYTMDSYAKVLMQDSALITLEYGGFNYQGGAHGSTFTGFINWNPKAGKKIMLNDIIADGKYPELTKVAEGIFRKDEKLSDTSSLARDYFFKDNKFALNDNFSLTPIGLRFVYNPYEIKPFAAGQTELIIPYPSIKNILRPNSAVSQYVK</sequence>
<dbReference type="InterPro" id="IPR025303">
    <property type="entry name" value="PdaC"/>
</dbReference>
<dbReference type="OrthoDB" id="594879at2"/>
<reference evidence="4 5" key="1">
    <citation type="submission" date="2019-07" db="EMBL/GenBank/DDBJ databases">
        <authorList>
            <person name="Kim J."/>
        </authorList>
    </citation>
    <scope>NUCLEOTIDE SEQUENCE [LARGE SCALE GENOMIC DNA]</scope>
    <source>
        <strain evidence="4 5">MJ1a</strain>
    </source>
</reference>
<dbReference type="AlphaFoldDB" id="A0A563U454"/>
<dbReference type="RefSeq" id="WP_146271254.1">
    <property type="nucleotide sequence ID" value="NZ_VOEI01000003.1"/>
</dbReference>
<dbReference type="InterPro" id="IPR021729">
    <property type="entry name" value="DUF3298"/>
</dbReference>
<comment type="caution">
    <text evidence="4">The sequence shown here is derived from an EMBL/GenBank/DDBJ whole genome shotgun (WGS) entry which is preliminary data.</text>
</comment>
<dbReference type="Pfam" id="PF13739">
    <property type="entry name" value="PdaC"/>
    <property type="match status" value="1"/>
</dbReference>
<dbReference type="Proteomes" id="UP000318010">
    <property type="component" value="Unassembled WGS sequence"/>
</dbReference>
<dbReference type="Gene3D" id="3.30.565.40">
    <property type="entry name" value="Fervidobacterium nodosum Rt17-B1 like"/>
    <property type="match status" value="1"/>
</dbReference>
<dbReference type="Gene3D" id="3.90.640.20">
    <property type="entry name" value="Heat-shock cognate protein, ATPase"/>
    <property type="match status" value="1"/>
</dbReference>
<feature type="chain" id="PRO_5021733344" evidence="1">
    <location>
        <begin position="18"/>
        <end position="270"/>
    </location>
</feature>
<evidence type="ECO:0000313" key="4">
    <source>
        <dbReference type="EMBL" id="TWR26129.1"/>
    </source>
</evidence>
<evidence type="ECO:0000313" key="5">
    <source>
        <dbReference type="Proteomes" id="UP000318010"/>
    </source>
</evidence>
<evidence type="ECO:0000259" key="3">
    <source>
        <dbReference type="Pfam" id="PF13739"/>
    </source>
</evidence>
<evidence type="ECO:0000256" key="1">
    <source>
        <dbReference type="SAM" id="SignalP"/>
    </source>
</evidence>
<dbReference type="PROSITE" id="PS51257">
    <property type="entry name" value="PROKAR_LIPOPROTEIN"/>
    <property type="match status" value="1"/>
</dbReference>
<keyword evidence="5" id="KW-1185">Reference proteome</keyword>
<organism evidence="4 5">
    <name type="scientific">Mucilaginibacter achroorhodeus</name>
    <dbReference type="NCBI Taxonomy" id="2599294"/>
    <lineage>
        <taxon>Bacteria</taxon>
        <taxon>Pseudomonadati</taxon>
        <taxon>Bacteroidota</taxon>
        <taxon>Sphingobacteriia</taxon>
        <taxon>Sphingobacteriales</taxon>
        <taxon>Sphingobacteriaceae</taxon>
        <taxon>Mucilaginibacter</taxon>
    </lineage>
</organism>
<name>A0A563U454_9SPHI</name>